<evidence type="ECO:0000313" key="1">
    <source>
        <dbReference type="EMBL" id="ART32173.1"/>
    </source>
</evidence>
<gene>
    <name evidence="1" type="ORF">AEK19_MT2013</name>
</gene>
<proteinExistence type="predicted"/>
<accession>A0A1Y0B457</accession>
<geneLocation type="mitochondrion" evidence="1"/>
<protein>
    <submittedName>
        <fullName evidence="1">Uncharacterized protein</fullName>
    </submittedName>
</protein>
<organism evidence="1">
    <name type="scientific">Utricularia reniformis</name>
    <dbReference type="NCBI Taxonomy" id="192314"/>
    <lineage>
        <taxon>Eukaryota</taxon>
        <taxon>Viridiplantae</taxon>
        <taxon>Streptophyta</taxon>
        <taxon>Embryophyta</taxon>
        <taxon>Tracheophyta</taxon>
        <taxon>Spermatophyta</taxon>
        <taxon>Magnoliopsida</taxon>
        <taxon>eudicotyledons</taxon>
        <taxon>Gunneridae</taxon>
        <taxon>Pentapetalae</taxon>
        <taxon>asterids</taxon>
        <taxon>lamiids</taxon>
        <taxon>Lamiales</taxon>
        <taxon>Lentibulariaceae</taxon>
        <taxon>Utricularia</taxon>
    </lineage>
</organism>
<name>A0A1Y0B457_9LAMI</name>
<keyword evidence="1" id="KW-0496">Mitochondrion</keyword>
<dbReference type="AlphaFoldDB" id="A0A1Y0B457"/>
<sequence length="31" mass="3694">MNSMVSEGKWKFHQFYVISDIFQCAPLPRSF</sequence>
<reference evidence="1" key="1">
    <citation type="submission" date="2017-03" db="EMBL/GenBank/DDBJ databases">
        <title>The mitochondrial genome of the carnivorous plant Utricularia reniformis (Lentibulariaceae): structure, comparative analysis and evolutionary landmarks.</title>
        <authorList>
            <person name="Silva S.R."/>
            <person name="Alvarenga D.O."/>
            <person name="Michael T.P."/>
            <person name="Miranda V.F.O."/>
            <person name="Varani A.M."/>
        </authorList>
    </citation>
    <scope>NUCLEOTIDE SEQUENCE</scope>
</reference>
<dbReference type="EMBL" id="KY774314">
    <property type="protein sequence ID" value="ART32173.1"/>
    <property type="molecule type" value="Genomic_DNA"/>
</dbReference>